<reference evidence="10" key="1">
    <citation type="submission" date="2020-10" db="EMBL/GenBank/DDBJ databases">
        <authorList>
            <person name="Gilroy R."/>
        </authorList>
    </citation>
    <scope>NUCLEOTIDE SEQUENCE</scope>
    <source>
        <strain evidence="10">ChiSjej4B22-9803</strain>
    </source>
</reference>
<keyword evidence="3 8" id="KW-0479">Metal-binding</keyword>
<evidence type="ECO:0000256" key="3">
    <source>
        <dbReference type="ARBA" id="ARBA00022723"/>
    </source>
</evidence>
<dbReference type="Pfam" id="PF13375">
    <property type="entry name" value="RnfC_N"/>
    <property type="match status" value="1"/>
</dbReference>
<feature type="domain" description="4Fe-4S ferredoxin-type" evidence="9">
    <location>
        <begin position="355"/>
        <end position="385"/>
    </location>
</feature>
<dbReference type="Proteomes" id="UP000824111">
    <property type="component" value="Unassembled WGS sequence"/>
</dbReference>
<gene>
    <name evidence="10" type="primary">rsxC</name>
    <name evidence="8" type="synonym">rnfC</name>
    <name evidence="10" type="ORF">IAB04_01535</name>
</gene>
<dbReference type="InterPro" id="IPR037225">
    <property type="entry name" value="Nuo51_FMN-bd_sf"/>
</dbReference>
<evidence type="ECO:0000256" key="4">
    <source>
        <dbReference type="ARBA" id="ARBA00022737"/>
    </source>
</evidence>
<dbReference type="HAMAP" id="MF_00461">
    <property type="entry name" value="RsxC_RnfC"/>
    <property type="match status" value="1"/>
</dbReference>
<comment type="subunit">
    <text evidence="8">The complex is composed of six subunits: RnfA, RnfB, RnfC, RnfD, RnfE and RnfG.</text>
</comment>
<evidence type="ECO:0000313" key="11">
    <source>
        <dbReference type="Proteomes" id="UP000824111"/>
    </source>
</evidence>
<keyword evidence="1 8" id="KW-0813">Transport</keyword>
<sequence>MAHTFRGGLHIPDHKELTREKPIRQIDGAPLYIFPLQQHIGAPLEAVVKPGDAVKIGDIIADSDAHMAVPVHSSVSGTVQKIAPALHPSGTKVTAVYIENDYKYEISERVQPKNPDSMGRRELLQTIRDAGIVGMGGAGFPTHVKLSPPEGKPITHVIVNGAECEPYLTSDHRRMLETPEEILDGLKIAMKILGLSEGSIGIEQNKPDAIRLLAEKAAAENGIHVVPLKTKYPQGAEKQLIKAITKKQVPSGGLPADVGVIVLNIDTVTQISRAFRTGMPLVTRIVTVSGDCINEPCNLEVRLGAPFSHVIDAAGGFSQEPKKLIMGGPMMGVAQFSLDTPVIKTTSALLAFHTLDDNYDLDSPCLRCGKCVEHCPMHLMPLYLSRYTLEENWEMAEKYNALDCIECGICSYLCPGLQSPLHNIRIAKQTILENRRKKK</sequence>
<feature type="binding site" evidence="8">
    <location>
        <position position="365"/>
    </location>
    <ligand>
        <name>[4Fe-4S] cluster</name>
        <dbReference type="ChEBI" id="CHEBI:49883"/>
        <label>1</label>
    </ligand>
</feature>
<dbReference type="Gene3D" id="3.30.70.20">
    <property type="match status" value="1"/>
</dbReference>
<feature type="binding site" evidence="8">
    <location>
        <position position="371"/>
    </location>
    <ligand>
        <name>[4Fe-4S] cluster</name>
        <dbReference type="ChEBI" id="CHEBI:49883"/>
        <label>1</label>
    </ligand>
</feature>
<evidence type="ECO:0000256" key="2">
    <source>
        <dbReference type="ARBA" id="ARBA00022485"/>
    </source>
</evidence>
<organism evidence="10 11">
    <name type="scientific">Candidatus Avimonoglobus intestinipullorum</name>
    <dbReference type="NCBI Taxonomy" id="2840699"/>
    <lineage>
        <taxon>Bacteria</taxon>
        <taxon>Bacillati</taxon>
        <taxon>Bacillota</taxon>
        <taxon>Clostridia</taxon>
        <taxon>Eubacteriales</taxon>
        <taxon>Candidatus Avimonoglobus</taxon>
    </lineage>
</organism>
<feature type="binding site" evidence="8">
    <location>
        <position position="368"/>
    </location>
    <ligand>
        <name>[4Fe-4S] cluster</name>
        <dbReference type="ChEBI" id="CHEBI:49883"/>
        <label>1</label>
    </ligand>
</feature>
<dbReference type="EMBL" id="DVND01000036">
    <property type="protein sequence ID" value="HIU48027.1"/>
    <property type="molecule type" value="Genomic_DNA"/>
</dbReference>
<evidence type="ECO:0000256" key="1">
    <source>
        <dbReference type="ARBA" id="ARBA00022448"/>
    </source>
</evidence>
<keyword evidence="8" id="KW-1278">Translocase</keyword>
<dbReference type="GO" id="GO:0005886">
    <property type="term" value="C:plasma membrane"/>
    <property type="evidence" value="ECO:0007669"/>
    <property type="project" value="UniProtKB-SubCell"/>
</dbReference>
<dbReference type="SUPFAM" id="SSF142019">
    <property type="entry name" value="Nqo1 FMN-binding domain-like"/>
    <property type="match status" value="1"/>
</dbReference>
<keyword evidence="2 8" id="KW-0004">4Fe-4S</keyword>
<dbReference type="GO" id="GO:0022900">
    <property type="term" value="P:electron transport chain"/>
    <property type="evidence" value="ECO:0007669"/>
    <property type="project" value="UniProtKB-UniRule"/>
</dbReference>
<dbReference type="Pfam" id="PF10531">
    <property type="entry name" value="SLBB"/>
    <property type="match status" value="1"/>
</dbReference>
<proteinExistence type="inferred from homology"/>
<dbReference type="InterPro" id="IPR010208">
    <property type="entry name" value="Ion_transpt_RnfC/RsxC"/>
</dbReference>
<dbReference type="InterPro" id="IPR017900">
    <property type="entry name" value="4Fe4S_Fe_S_CS"/>
</dbReference>
<feature type="binding site" evidence="8">
    <location>
        <position position="407"/>
    </location>
    <ligand>
        <name>[4Fe-4S] cluster</name>
        <dbReference type="ChEBI" id="CHEBI:49883"/>
        <label>2</label>
    </ligand>
</feature>
<dbReference type="Pfam" id="PF01512">
    <property type="entry name" value="Complex1_51K"/>
    <property type="match status" value="1"/>
</dbReference>
<dbReference type="PANTHER" id="PTHR43034">
    <property type="entry name" value="ION-TRANSLOCATING OXIDOREDUCTASE COMPLEX SUBUNIT C"/>
    <property type="match status" value="1"/>
</dbReference>
<keyword evidence="8" id="KW-0472">Membrane</keyword>
<dbReference type="NCBIfam" id="TIGR01945">
    <property type="entry name" value="rnfC"/>
    <property type="match status" value="1"/>
</dbReference>
<dbReference type="InterPro" id="IPR019554">
    <property type="entry name" value="Soluble_ligand-bd"/>
</dbReference>
<dbReference type="NCBIfam" id="NF003454">
    <property type="entry name" value="PRK05035.1"/>
    <property type="match status" value="1"/>
</dbReference>
<dbReference type="SUPFAM" id="SSF46548">
    <property type="entry name" value="alpha-helical ferredoxin"/>
    <property type="match status" value="1"/>
</dbReference>
<keyword evidence="7 8" id="KW-0411">Iron-sulfur</keyword>
<comment type="function">
    <text evidence="8">Part of a membrane-bound complex that couples electron transfer with translocation of ions across the membrane.</text>
</comment>
<dbReference type="GO" id="GO:0051539">
    <property type="term" value="F:4 iron, 4 sulfur cluster binding"/>
    <property type="evidence" value="ECO:0007669"/>
    <property type="project" value="UniProtKB-KW"/>
</dbReference>
<keyword evidence="8" id="KW-1003">Cell membrane</keyword>
<dbReference type="InterPro" id="IPR026902">
    <property type="entry name" value="RnfC_N"/>
</dbReference>
<dbReference type="GO" id="GO:0009055">
    <property type="term" value="F:electron transfer activity"/>
    <property type="evidence" value="ECO:0007669"/>
    <property type="project" value="InterPro"/>
</dbReference>
<dbReference type="Gene3D" id="3.40.50.11540">
    <property type="entry name" value="NADH-ubiquinone oxidoreductase 51kDa subunit"/>
    <property type="match status" value="1"/>
</dbReference>
<keyword evidence="4 8" id="KW-0677">Repeat</keyword>
<comment type="similarity">
    <text evidence="8">Belongs to the 4Fe4S bacterial-type ferredoxin family. RnfC subfamily.</text>
</comment>
<accession>A0A9D1LU39</accession>
<evidence type="ECO:0000256" key="6">
    <source>
        <dbReference type="ARBA" id="ARBA00023004"/>
    </source>
</evidence>
<evidence type="ECO:0000256" key="7">
    <source>
        <dbReference type="ARBA" id="ARBA00023014"/>
    </source>
</evidence>
<feature type="binding site" evidence="8">
    <location>
        <position position="414"/>
    </location>
    <ligand>
        <name>[4Fe-4S] cluster</name>
        <dbReference type="ChEBI" id="CHEBI:49883"/>
        <label>1</label>
    </ligand>
</feature>
<name>A0A9D1LU39_9FIRM</name>
<dbReference type="InterPro" id="IPR017896">
    <property type="entry name" value="4Fe4S_Fe-S-bd"/>
</dbReference>
<evidence type="ECO:0000256" key="5">
    <source>
        <dbReference type="ARBA" id="ARBA00022982"/>
    </source>
</evidence>
<dbReference type="PROSITE" id="PS51379">
    <property type="entry name" value="4FE4S_FER_2"/>
    <property type="match status" value="2"/>
</dbReference>
<feature type="domain" description="4Fe-4S ferredoxin-type" evidence="9">
    <location>
        <begin position="395"/>
        <end position="415"/>
    </location>
</feature>
<evidence type="ECO:0000313" key="10">
    <source>
        <dbReference type="EMBL" id="HIU48027.1"/>
    </source>
</evidence>
<comment type="cofactor">
    <cofactor evidence="8">
        <name>[4Fe-4S] cluster</name>
        <dbReference type="ChEBI" id="CHEBI:49883"/>
    </cofactor>
    <text evidence="8">Binds 2 [4Fe-4S] clusters per subunit.</text>
</comment>
<protein>
    <recommendedName>
        <fullName evidence="8">Ion-translocating oxidoreductase complex subunit C</fullName>
        <ecNumber evidence="8">7.-.-.-</ecNumber>
    </recommendedName>
    <alternativeName>
        <fullName evidence="8">Rnf electron transport complex subunit C</fullName>
    </alternativeName>
</protein>
<feature type="binding site" evidence="8">
    <location>
        <position position="375"/>
    </location>
    <ligand>
        <name>[4Fe-4S] cluster</name>
        <dbReference type="ChEBI" id="CHEBI:49883"/>
        <label>2</label>
    </ligand>
</feature>
<keyword evidence="5 8" id="KW-0249">Electron transport</keyword>
<dbReference type="GO" id="GO:0046872">
    <property type="term" value="F:metal ion binding"/>
    <property type="evidence" value="ECO:0007669"/>
    <property type="project" value="UniProtKB-KW"/>
</dbReference>
<dbReference type="AlphaFoldDB" id="A0A9D1LU39"/>
<feature type="binding site" evidence="8">
    <location>
        <position position="410"/>
    </location>
    <ligand>
        <name>[4Fe-4S] cluster</name>
        <dbReference type="ChEBI" id="CHEBI:49883"/>
        <label>2</label>
    </ligand>
</feature>
<evidence type="ECO:0000259" key="9">
    <source>
        <dbReference type="PROSITE" id="PS51379"/>
    </source>
</evidence>
<feature type="binding site" evidence="8">
    <location>
        <position position="404"/>
    </location>
    <ligand>
        <name>[4Fe-4S] cluster</name>
        <dbReference type="ChEBI" id="CHEBI:49883"/>
        <label>2</label>
    </ligand>
</feature>
<reference evidence="10" key="2">
    <citation type="journal article" date="2021" name="PeerJ">
        <title>Extensive microbial diversity within the chicken gut microbiome revealed by metagenomics and culture.</title>
        <authorList>
            <person name="Gilroy R."/>
            <person name="Ravi A."/>
            <person name="Getino M."/>
            <person name="Pursley I."/>
            <person name="Horton D.L."/>
            <person name="Alikhan N.F."/>
            <person name="Baker D."/>
            <person name="Gharbi K."/>
            <person name="Hall N."/>
            <person name="Watson M."/>
            <person name="Adriaenssens E.M."/>
            <person name="Foster-Nyarko E."/>
            <person name="Jarju S."/>
            <person name="Secka A."/>
            <person name="Antonio M."/>
            <person name="Oren A."/>
            <person name="Chaudhuri R.R."/>
            <person name="La Ragione R."/>
            <person name="Hildebrand F."/>
            <person name="Pallen M.J."/>
        </authorList>
    </citation>
    <scope>NUCLEOTIDE SEQUENCE</scope>
    <source>
        <strain evidence="10">ChiSjej4B22-9803</strain>
    </source>
</reference>
<dbReference type="EC" id="7.-.-.-" evidence="8"/>
<keyword evidence="6 8" id="KW-0408">Iron</keyword>
<dbReference type="Pfam" id="PF13237">
    <property type="entry name" value="Fer4_10"/>
    <property type="match status" value="1"/>
</dbReference>
<dbReference type="PROSITE" id="PS00198">
    <property type="entry name" value="4FE4S_FER_1"/>
    <property type="match status" value="2"/>
</dbReference>
<dbReference type="PANTHER" id="PTHR43034:SF2">
    <property type="entry name" value="ION-TRANSLOCATING OXIDOREDUCTASE COMPLEX SUBUNIT C"/>
    <property type="match status" value="1"/>
</dbReference>
<dbReference type="InterPro" id="IPR011538">
    <property type="entry name" value="Nuo51_FMN-bd"/>
</dbReference>
<comment type="subcellular location">
    <subcellularLocation>
        <location evidence="8">Cell membrane</location>
        <topology evidence="8">Peripheral membrane protein</topology>
    </subcellularLocation>
</comment>
<comment type="caution">
    <text evidence="10">The sequence shown here is derived from an EMBL/GenBank/DDBJ whole genome shotgun (WGS) entry which is preliminary data.</text>
</comment>
<dbReference type="Gene3D" id="3.10.20.600">
    <property type="match status" value="1"/>
</dbReference>
<evidence type="ECO:0000256" key="8">
    <source>
        <dbReference type="HAMAP-Rule" id="MF_00461"/>
    </source>
</evidence>